<dbReference type="AlphaFoldDB" id="Q2TM46"/>
<reference evidence="1" key="2">
    <citation type="journal article" date="2005" name="Appl. Environ. Microbiol.">
        <title>Prophage-like elements in bifidobacteria: insights from genomics, transcription, integration, distribution, and phylogenetic analysis.</title>
        <authorList>
            <person name="Ventura M."/>
            <person name="Lee J.H."/>
            <person name="Canchaya C."/>
            <person name="Zink R."/>
            <person name="Leahy S."/>
            <person name="Moreno-Munoz J.A."/>
            <person name="O'Connell-Motherway M."/>
            <person name="Higgins D."/>
            <person name="Fitzgerald G.F."/>
            <person name="O'Sullivan D.J."/>
            <person name="van Sinderen D."/>
        </authorList>
    </citation>
    <scope>NUCLEOTIDE SEQUENCE</scope>
</reference>
<dbReference type="Pfam" id="PF25310">
    <property type="entry name" value="VG15"/>
    <property type="match status" value="1"/>
</dbReference>
<evidence type="ECO:0000313" key="1">
    <source>
        <dbReference type="EMBL" id="AAY16473.1"/>
    </source>
</evidence>
<name>Q2TM46_BIFBR</name>
<proteinExistence type="predicted"/>
<dbReference type="EMBL" id="AY840979">
    <property type="protein sequence ID" value="AAY16473.1"/>
    <property type="molecule type" value="Genomic_DNA"/>
</dbReference>
<organism evidence="1">
    <name type="scientific">Bifidobacterium breve</name>
    <dbReference type="NCBI Taxonomy" id="1685"/>
    <lineage>
        <taxon>Bacteria</taxon>
        <taxon>Bacillati</taxon>
        <taxon>Actinomycetota</taxon>
        <taxon>Actinomycetes</taxon>
        <taxon>Bifidobacteriales</taxon>
        <taxon>Bifidobacteriaceae</taxon>
        <taxon>Bifidobacterium</taxon>
    </lineage>
</organism>
<gene>
    <name evidence="1" type="ORF">BB1449</name>
</gene>
<protein>
    <submittedName>
        <fullName evidence="1">Putative phage protein</fullName>
    </submittedName>
</protein>
<dbReference type="RefSeq" id="WP_015438372.1">
    <property type="nucleotide sequence ID" value="NZ_CP045532.1"/>
</dbReference>
<dbReference type="InterPro" id="IPR057369">
    <property type="entry name" value="VG15"/>
</dbReference>
<accession>Q2TM46</accession>
<reference evidence="1" key="1">
    <citation type="submission" date="2004-11" db="EMBL/GenBank/DDBJ databases">
        <authorList>
            <person name="Leahy S."/>
            <person name="Moreno-Munoz J.A."/>
            <person name="O'Connell-Motherway M."/>
            <person name="Higgins D."/>
            <person name="Fitzgerald G.F."/>
            <person name="van Sinderen D."/>
        </authorList>
    </citation>
    <scope>NUCLEOTIDE SEQUENCE</scope>
</reference>
<sequence length="447" mass="51004">MAGRAPSKRSSLPLSNLSDSQRQAFETHLNTLYDDYLEEIANLIIEAKTMVANATYDEGDPLENAQAQLAQYARQANLIAQDYYRNVRSAWALAAHVELPDFQPAQVTSDRAAWQVFGGFNDTDFAGLKFTDVINGRAKSGVTMQDLWAKKTAGYDDAQWEQLAKDIINSTTRLTQQFTAEKDPSEPRYARVPQGPTCAFCIMLASRGYVYWSDESAGKFNGYHRDDNCQIVSSWGKTKINGYDPDAMKARYKACRASVERLLTKTRYEQYRAFAEENGDDVYRFDEWVTRQVLAEMRWRDPQWLYDGTEPPISFPSEAMRTETERERPQEIRTAERLRKHGVVPAFQIDHREIRDPDTGRLNLIGLSDLSGGIELKTPQSADKFRTIDSYLGSASKKPDCRRLIIDNSENGNMSDAQLVEHILKSHRFKDGTVYILTKESQLQRIR</sequence>